<accession>A0A5M8QEF2</accession>
<evidence type="ECO:0000256" key="1">
    <source>
        <dbReference type="SAM" id="Phobius"/>
    </source>
</evidence>
<keyword evidence="1" id="KW-1133">Transmembrane helix</keyword>
<reference evidence="4 6" key="3">
    <citation type="submission" date="2024-08" db="EMBL/GenBank/DDBJ databases">
        <authorList>
            <person name="Wei W."/>
        </authorList>
    </citation>
    <scope>NUCLEOTIDE SEQUENCE [LARGE SCALE GENOMIC DNA]</scope>
    <source>
        <strain evidence="4 6">XU2</strain>
    </source>
</reference>
<dbReference type="Proteomes" id="UP000323866">
    <property type="component" value="Unassembled WGS sequence"/>
</dbReference>
<feature type="transmembrane region" description="Helical" evidence="1">
    <location>
        <begin position="71"/>
        <end position="88"/>
    </location>
</feature>
<proteinExistence type="predicted"/>
<dbReference type="AlphaFoldDB" id="A0A5M8QEF2"/>
<sequence>MMKKLLSVLLHVLLWLALLSFSLWVHFNLDQKQVPWTWVALDVAQTFAFHLALFYFNWFVLLPRLLAKGNVAAYALAVVTTLVVFAAVRSPIEIFQNKKQASRDPKFAEQLTRHPGQLDYKNVMIPLLVMGIMNVFLSSALKVTGDYLRTERRRKELELQQATTELELLKAQVNPHFLFNTLNNLYSLAYQGSPSTADAIMKLSLLLRYQLYETDAQLVPLAREVEHLHHLLDLHRLRLTNPSLLGLQVKGETGQVSVPPMLLMPLVENMFKHGLTSAPMQVQVTVENGTLTFTTHNRLKTGTNPERTFGGIGLQNLKRRLELLYPNAHSFSTQQQDQEFTATLTLTRLS</sequence>
<organism evidence="3 5">
    <name type="scientific">Rufibacter glacialis</name>
    <dbReference type="NCBI Taxonomy" id="1259555"/>
    <lineage>
        <taxon>Bacteria</taxon>
        <taxon>Pseudomonadati</taxon>
        <taxon>Bacteroidota</taxon>
        <taxon>Cytophagia</taxon>
        <taxon>Cytophagales</taxon>
        <taxon>Hymenobacteraceae</taxon>
        <taxon>Rufibacter</taxon>
    </lineage>
</organism>
<reference evidence="3 5" key="2">
    <citation type="submission" date="2019-09" db="EMBL/GenBank/DDBJ databases">
        <title>A bacterium isolated from glacier soil.</title>
        <authorList>
            <person name="Liu Q."/>
        </authorList>
    </citation>
    <scope>NUCLEOTIDE SEQUENCE [LARGE SCALE GENOMIC DNA]</scope>
    <source>
        <strain evidence="3 5">MDT1-10-3</strain>
    </source>
</reference>
<dbReference type="InterPro" id="IPR010559">
    <property type="entry name" value="Sig_transdc_His_kin_internal"/>
</dbReference>
<keyword evidence="1" id="KW-0812">Transmembrane</keyword>
<feature type="transmembrane region" description="Helical" evidence="1">
    <location>
        <begin position="38"/>
        <end position="59"/>
    </location>
</feature>
<dbReference type="RefSeq" id="WP_149098360.1">
    <property type="nucleotide sequence ID" value="NZ_BMMG01000003.1"/>
</dbReference>
<protein>
    <submittedName>
        <fullName evidence="3 4">Histidine kinase</fullName>
        <ecNumber evidence="4">2.7.13.3</ecNumber>
    </submittedName>
</protein>
<dbReference type="Proteomes" id="UP001570846">
    <property type="component" value="Unassembled WGS sequence"/>
</dbReference>
<dbReference type="GO" id="GO:0000155">
    <property type="term" value="F:phosphorelay sensor kinase activity"/>
    <property type="evidence" value="ECO:0007669"/>
    <property type="project" value="InterPro"/>
</dbReference>
<dbReference type="InterPro" id="IPR050640">
    <property type="entry name" value="Bact_2-comp_sensor_kinase"/>
</dbReference>
<feature type="transmembrane region" description="Helical" evidence="1">
    <location>
        <begin position="123"/>
        <end position="145"/>
    </location>
</feature>
<comment type="caution">
    <text evidence="3">The sequence shown here is derived from an EMBL/GenBank/DDBJ whole genome shotgun (WGS) entry which is preliminary data.</text>
</comment>
<gene>
    <name evidence="4" type="ORF">ACD591_03395</name>
    <name evidence="3" type="ORF">FOE74_09470</name>
</gene>
<dbReference type="EMBL" id="VKKZ01000020">
    <property type="protein sequence ID" value="KAA6434417.1"/>
    <property type="molecule type" value="Genomic_DNA"/>
</dbReference>
<keyword evidence="4" id="KW-0808">Transferase</keyword>
<evidence type="ECO:0000313" key="6">
    <source>
        <dbReference type="Proteomes" id="UP001570846"/>
    </source>
</evidence>
<feature type="domain" description="Signal transduction histidine kinase internal region" evidence="2">
    <location>
        <begin position="165"/>
        <end position="241"/>
    </location>
</feature>
<dbReference type="EMBL" id="JBGOGF010000002">
    <property type="protein sequence ID" value="MFA1770323.1"/>
    <property type="molecule type" value="Genomic_DNA"/>
</dbReference>
<evidence type="ECO:0000259" key="2">
    <source>
        <dbReference type="Pfam" id="PF06580"/>
    </source>
</evidence>
<dbReference type="InterPro" id="IPR036890">
    <property type="entry name" value="HATPase_C_sf"/>
</dbReference>
<dbReference type="Gene3D" id="3.30.565.10">
    <property type="entry name" value="Histidine kinase-like ATPase, C-terminal domain"/>
    <property type="match status" value="1"/>
</dbReference>
<evidence type="ECO:0000313" key="5">
    <source>
        <dbReference type="Proteomes" id="UP000323866"/>
    </source>
</evidence>
<dbReference type="GO" id="GO:0016020">
    <property type="term" value="C:membrane"/>
    <property type="evidence" value="ECO:0007669"/>
    <property type="project" value="InterPro"/>
</dbReference>
<dbReference type="PANTHER" id="PTHR34220">
    <property type="entry name" value="SENSOR HISTIDINE KINASE YPDA"/>
    <property type="match status" value="1"/>
</dbReference>
<keyword evidence="3" id="KW-0418">Kinase</keyword>
<dbReference type="PANTHER" id="PTHR34220:SF7">
    <property type="entry name" value="SENSOR HISTIDINE KINASE YPDA"/>
    <property type="match status" value="1"/>
</dbReference>
<keyword evidence="1" id="KW-0472">Membrane</keyword>
<dbReference type="OrthoDB" id="9792992at2"/>
<name>A0A5M8QEF2_9BACT</name>
<dbReference type="EC" id="2.7.13.3" evidence="4"/>
<evidence type="ECO:0000313" key="3">
    <source>
        <dbReference type="EMBL" id="KAA6434417.1"/>
    </source>
</evidence>
<keyword evidence="6" id="KW-1185">Reference proteome</keyword>
<evidence type="ECO:0000313" key="4">
    <source>
        <dbReference type="EMBL" id="MFA1770323.1"/>
    </source>
</evidence>
<reference evidence="3 5" key="1">
    <citation type="submission" date="2019-07" db="EMBL/GenBank/DDBJ databases">
        <authorList>
            <person name="Qu J.-H."/>
        </authorList>
    </citation>
    <scope>NUCLEOTIDE SEQUENCE [LARGE SCALE GENOMIC DNA]</scope>
    <source>
        <strain evidence="3 5">MDT1-10-3</strain>
    </source>
</reference>
<dbReference type="Pfam" id="PF06580">
    <property type="entry name" value="His_kinase"/>
    <property type="match status" value="1"/>
</dbReference>